<dbReference type="GO" id="GO:0008237">
    <property type="term" value="F:metallopeptidase activity"/>
    <property type="evidence" value="ECO:0007669"/>
    <property type="project" value="UniProtKB-KW"/>
</dbReference>
<keyword evidence="2" id="KW-0645">Protease</keyword>
<feature type="region of interest" description="Disordered" evidence="6">
    <location>
        <begin position="458"/>
        <end position="506"/>
    </location>
</feature>
<dbReference type="PANTHER" id="PTHR43690:SF33">
    <property type="entry name" value="STROMAL PROCESSING PEPTIDASE, CHLOROPLASTIC"/>
    <property type="match status" value="1"/>
</dbReference>
<name>A0A1Y1IJA2_KLENI</name>
<feature type="compositionally biased region" description="Polar residues" evidence="6">
    <location>
        <begin position="518"/>
        <end position="528"/>
    </location>
</feature>
<dbReference type="EMBL" id="DF237357">
    <property type="protein sequence ID" value="GAQ88198.1"/>
    <property type="molecule type" value="Genomic_DNA"/>
</dbReference>
<feature type="domain" description="Peptidase M16 C-terminal" evidence="8">
    <location>
        <begin position="407"/>
        <end position="462"/>
    </location>
</feature>
<dbReference type="SUPFAM" id="SSF63411">
    <property type="entry name" value="LuxS/MPP-like metallohydrolase"/>
    <property type="match status" value="3"/>
</dbReference>
<evidence type="ECO:0000256" key="6">
    <source>
        <dbReference type="SAM" id="MobiDB-lite"/>
    </source>
</evidence>
<dbReference type="InterPro" id="IPR050626">
    <property type="entry name" value="Peptidase_M16"/>
</dbReference>
<feature type="domain" description="Peptidase M16 N-terminal" evidence="7">
    <location>
        <begin position="251"/>
        <end position="385"/>
    </location>
</feature>
<evidence type="ECO:0000256" key="1">
    <source>
        <dbReference type="ARBA" id="ARBA00007261"/>
    </source>
</evidence>
<dbReference type="GO" id="GO:0006508">
    <property type="term" value="P:proteolysis"/>
    <property type="evidence" value="ECO:0007669"/>
    <property type="project" value="UniProtKB-KW"/>
</dbReference>
<organism evidence="9 10">
    <name type="scientific">Klebsormidium nitens</name>
    <name type="common">Green alga</name>
    <name type="synonym">Ulothrix nitens</name>
    <dbReference type="NCBI Taxonomy" id="105231"/>
    <lineage>
        <taxon>Eukaryota</taxon>
        <taxon>Viridiplantae</taxon>
        <taxon>Streptophyta</taxon>
        <taxon>Klebsormidiophyceae</taxon>
        <taxon>Klebsormidiales</taxon>
        <taxon>Klebsormidiaceae</taxon>
        <taxon>Klebsormidium</taxon>
    </lineage>
</organism>
<dbReference type="InterPro" id="IPR011249">
    <property type="entry name" value="Metalloenz_LuxS/M16"/>
</dbReference>
<feature type="compositionally biased region" description="Polar residues" evidence="6">
    <location>
        <begin position="1384"/>
        <end position="1394"/>
    </location>
</feature>
<feature type="domain" description="Peptidase M16 C-terminal" evidence="8">
    <location>
        <begin position="1181"/>
        <end position="1273"/>
    </location>
</feature>
<evidence type="ECO:0000256" key="5">
    <source>
        <dbReference type="ARBA" id="ARBA00023049"/>
    </source>
</evidence>
<dbReference type="OMA" id="ENVEIHC"/>
<reference evidence="9 10" key="1">
    <citation type="journal article" date="2014" name="Nat. Commun.">
        <title>Klebsormidium flaccidum genome reveals primary factors for plant terrestrial adaptation.</title>
        <authorList>
            <person name="Hori K."/>
            <person name="Maruyama F."/>
            <person name="Fujisawa T."/>
            <person name="Togashi T."/>
            <person name="Yamamoto N."/>
            <person name="Seo M."/>
            <person name="Sato S."/>
            <person name="Yamada T."/>
            <person name="Mori H."/>
            <person name="Tajima N."/>
            <person name="Moriyama T."/>
            <person name="Ikeuchi M."/>
            <person name="Watanabe M."/>
            <person name="Wada H."/>
            <person name="Kobayashi K."/>
            <person name="Saito M."/>
            <person name="Masuda T."/>
            <person name="Sasaki-Sekimoto Y."/>
            <person name="Mashiguchi K."/>
            <person name="Awai K."/>
            <person name="Shimojima M."/>
            <person name="Masuda S."/>
            <person name="Iwai M."/>
            <person name="Nobusawa T."/>
            <person name="Narise T."/>
            <person name="Kondo S."/>
            <person name="Saito H."/>
            <person name="Sato R."/>
            <person name="Murakawa M."/>
            <person name="Ihara Y."/>
            <person name="Oshima-Yamada Y."/>
            <person name="Ohtaka K."/>
            <person name="Satoh M."/>
            <person name="Sonobe K."/>
            <person name="Ishii M."/>
            <person name="Ohtani R."/>
            <person name="Kanamori-Sato M."/>
            <person name="Honoki R."/>
            <person name="Miyazaki D."/>
            <person name="Mochizuki H."/>
            <person name="Umetsu J."/>
            <person name="Higashi K."/>
            <person name="Shibata D."/>
            <person name="Kamiya Y."/>
            <person name="Sato N."/>
            <person name="Nakamura Y."/>
            <person name="Tabata S."/>
            <person name="Ida S."/>
            <person name="Kurokawa K."/>
            <person name="Ohta H."/>
        </authorList>
    </citation>
    <scope>NUCLEOTIDE SEQUENCE [LARGE SCALE GENOMIC DNA]</scope>
    <source>
        <strain evidence="9 10">NIES-2285</strain>
    </source>
</reference>
<dbReference type="STRING" id="105231.A0A1Y1IJA2"/>
<dbReference type="Pfam" id="PF00675">
    <property type="entry name" value="Peptidase_M16"/>
    <property type="match status" value="1"/>
</dbReference>
<dbReference type="InterPro" id="IPR007863">
    <property type="entry name" value="Peptidase_M16_C"/>
</dbReference>
<feature type="region of interest" description="Disordered" evidence="6">
    <location>
        <begin position="518"/>
        <end position="548"/>
    </location>
</feature>
<feature type="region of interest" description="Disordered" evidence="6">
    <location>
        <begin position="169"/>
        <end position="196"/>
    </location>
</feature>
<dbReference type="InterPro" id="IPR011765">
    <property type="entry name" value="Pept_M16_N"/>
</dbReference>
<evidence type="ECO:0000259" key="7">
    <source>
        <dbReference type="Pfam" id="PF00675"/>
    </source>
</evidence>
<feature type="compositionally biased region" description="Low complexity" evidence="6">
    <location>
        <begin position="486"/>
        <end position="501"/>
    </location>
</feature>
<keyword evidence="3" id="KW-0378">Hydrolase</keyword>
<gene>
    <name evidence="9" type="ORF">KFL_004080070</name>
</gene>
<dbReference type="PANTHER" id="PTHR43690">
    <property type="entry name" value="NARDILYSIN"/>
    <property type="match status" value="1"/>
</dbReference>
<accession>A0A1Y1IJA2</accession>
<keyword evidence="5" id="KW-0482">Metalloprotease</keyword>
<evidence type="ECO:0000256" key="2">
    <source>
        <dbReference type="ARBA" id="ARBA00022670"/>
    </source>
</evidence>
<feature type="region of interest" description="Disordered" evidence="6">
    <location>
        <begin position="1364"/>
        <end position="1394"/>
    </location>
</feature>
<sequence>MAGSSVCMRVQPALHVAQRETWGRRHVGDRLSEHGTCNRPFRPAARRPQMVTHKIHQFQTTKAASIRNFPRAGTAKSVVPIPLAASRELSLGKSESVFQKTQLRSGFLGAGLRSRNRGPSHESATRGVGFLRGGVPCCRLSDSLETHEGLESARGLGFGCAPLRGPQRRRDVVVKDSRKTGSGGAGSGAKAEGPVPPLHAVATLQDNSTRTEYLDSEIVDNTNWEEFLHTPLPTHPRLIRGQLDNGLRYVILPNALPPNRFEAHLEMHVGSVDELDHEQGVAHLIEHVTFLGSKKRERILGTGARSNAYTDFHHTVFHVHSPVKSQETGEALLPLVLDALHEIAFQPEFPDSRIEKERKAVLSELQMMNTIDYRVDCQLLQHLHSENKLGCRFPIGLEEQITKWDSATIQAFHKRWYFPGNATLFIVGDFGPVDHVLDLIHKQFSKVPPAVYYPNRNPATSPAAASLHTPNPETQNPKPSLFSGFSPSRSPSHTTSNSPNPETIKPSHAALQSLSSLFNSVGNHQPNPLSKKEVAPFPPLPEPIRKERHPIRPPVEHQWSSESMLKYAKSGYPAKRGLEVVPQVFQHELLQHFSMNVFSKNPVRPTRTYLDLRNVLMQRIVLSTFQFRINTRYKSANPPFSTIEMDHSDSGREGCSVTTLTIVSEAKDWRGAVQVAVQEVRRLKEFGVTQGELTRYLKALLKDSEQLAAMIDNIPSIDNLDFIMESDALGHSIMDQQQGHECLSAVADSVTLEDVNAVAVNLLEFVSDYGNSSAPVPAAVVCCVPKIISGDAGSPDEPFFITPEEIKDTIVSGLAEPIEGEPDLDVPKSLIPIDELEEKIRTRQPAFVKLEGAEKEGLTAYRTYDEGTGVVQRRLSNGIRINYKMTQNEARGGVMRLVAPGGRARETQNASAAVAIGTRTLSEAGSVGKWSREQVELFCVGNLINCILETDEEFICLDFHFVMRDNGMEAAFQLMHMVLEEPVWRDDALDRAKQMYLSYYRSMPKSLERATAHTLMKSMFKGDARFMEPTPDAIAKLDLETVSKAVFDQLKTGDMEVSVVGDFTEEELERCLLTYLGTLPAKPATTPEELKTLEVPFQVVTSFDASRRNQKVLLKDTDERACAFIAGAAPNRWGYTADGADLNTINQPCPPGLSVQQIHAMATFGSRVMVDDEGSLYWQRKRHPLYASVALAILAEIINSRLFTTVRDALGLTYDVSFELSLFDRLKTGWFVISVTSTPGKIEEAVNASLSVLKGLNDDRISDRELARAKRTLLTRHESDLKDNAYWLSLMTHVQTPSVHRKDVGCIRDLIYLYESCTTEDVYNAYDFLALEDENLYTCKGIAGPPELLQKHADVEAMVIEVEGESDSEDGQTDALLLGASSGRGRSTVTRPTT</sequence>
<evidence type="ECO:0000256" key="3">
    <source>
        <dbReference type="ARBA" id="ARBA00022801"/>
    </source>
</evidence>
<evidence type="ECO:0000259" key="8">
    <source>
        <dbReference type="Pfam" id="PF05193"/>
    </source>
</evidence>
<evidence type="ECO:0000313" key="10">
    <source>
        <dbReference type="Proteomes" id="UP000054558"/>
    </source>
</evidence>
<proteinExistence type="inferred from homology"/>
<dbReference type="Pfam" id="PF05193">
    <property type="entry name" value="Peptidase_M16_C"/>
    <property type="match status" value="2"/>
</dbReference>
<feature type="compositionally biased region" description="Basic and acidic residues" evidence="6">
    <location>
        <begin position="169"/>
        <end position="179"/>
    </location>
</feature>
<evidence type="ECO:0000256" key="4">
    <source>
        <dbReference type="ARBA" id="ARBA00022833"/>
    </source>
</evidence>
<feature type="compositionally biased region" description="Polar residues" evidence="6">
    <location>
        <begin position="468"/>
        <end position="478"/>
    </location>
</feature>
<keyword evidence="10" id="KW-1185">Reference proteome</keyword>
<dbReference type="Gene3D" id="3.30.830.10">
    <property type="entry name" value="Metalloenzyme, LuxS/M16 peptidase-like"/>
    <property type="match status" value="4"/>
</dbReference>
<keyword evidence="4" id="KW-0862">Zinc</keyword>
<dbReference type="Proteomes" id="UP000054558">
    <property type="component" value="Unassembled WGS sequence"/>
</dbReference>
<comment type="similarity">
    <text evidence="1">Belongs to the peptidase M16 family.</text>
</comment>
<evidence type="ECO:0000313" key="9">
    <source>
        <dbReference type="EMBL" id="GAQ88198.1"/>
    </source>
</evidence>
<protein>
    <submittedName>
        <fullName evidence="9">Insulinase (Peptidase family M16) family protein</fullName>
    </submittedName>
</protein>
<dbReference type="OrthoDB" id="952271at2759"/>
<dbReference type="GO" id="GO:0046872">
    <property type="term" value="F:metal ion binding"/>
    <property type="evidence" value="ECO:0007669"/>
    <property type="project" value="InterPro"/>
</dbReference>